<organism evidence="2 3">
    <name type="scientific">Halobacillus amylolyticus</name>
    <dbReference type="NCBI Taxonomy" id="2932259"/>
    <lineage>
        <taxon>Bacteria</taxon>
        <taxon>Bacillati</taxon>
        <taxon>Bacillota</taxon>
        <taxon>Bacilli</taxon>
        <taxon>Bacillales</taxon>
        <taxon>Bacillaceae</taxon>
        <taxon>Halobacillus</taxon>
    </lineage>
</organism>
<protein>
    <submittedName>
        <fullName evidence="2">Uncharacterized protein</fullName>
    </submittedName>
</protein>
<feature type="transmembrane region" description="Helical" evidence="1">
    <location>
        <begin position="40"/>
        <end position="57"/>
    </location>
</feature>
<accession>A0ABY4HFG5</accession>
<keyword evidence="1" id="KW-0472">Membrane</keyword>
<dbReference type="EMBL" id="CP095075">
    <property type="protein sequence ID" value="UOR13628.1"/>
    <property type="molecule type" value="Genomic_DNA"/>
</dbReference>
<gene>
    <name evidence="2" type="ORF">MUO15_09365</name>
</gene>
<keyword evidence="1" id="KW-1133">Transmembrane helix</keyword>
<evidence type="ECO:0000313" key="3">
    <source>
        <dbReference type="Proteomes" id="UP000830326"/>
    </source>
</evidence>
<dbReference type="Proteomes" id="UP000830326">
    <property type="component" value="Chromosome"/>
</dbReference>
<evidence type="ECO:0000256" key="1">
    <source>
        <dbReference type="SAM" id="Phobius"/>
    </source>
</evidence>
<reference evidence="2" key="1">
    <citation type="submission" date="2022-04" db="EMBL/GenBank/DDBJ databases">
        <title>Halobacillus sp. isolated from saltern.</title>
        <authorList>
            <person name="Won M."/>
            <person name="Lee C.-M."/>
            <person name="Woen H.-Y."/>
            <person name="Kwon S.-W."/>
        </authorList>
    </citation>
    <scope>NUCLEOTIDE SEQUENCE</scope>
    <source>
        <strain evidence="2">SSHM10-5</strain>
    </source>
</reference>
<name>A0ABY4HFG5_9BACI</name>
<feature type="transmembrane region" description="Helical" evidence="1">
    <location>
        <begin position="15"/>
        <end position="34"/>
    </location>
</feature>
<sequence length="64" mass="7682">MEAFELSFKNKRVRIWFIGVLPVIILSGILFFPLPIEYHWIPSFLPIIAIVIFYAWVKFDKNKR</sequence>
<evidence type="ECO:0000313" key="2">
    <source>
        <dbReference type="EMBL" id="UOR13628.1"/>
    </source>
</evidence>
<keyword evidence="1" id="KW-0812">Transmembrane</keyword>
<proteinExistence type="predicted"/>
<dbReference type="RefSeq" id="WP_245035316.1">
    <property type="nucleotide sequence ID" value="NZ_CP095075.1"/>
</dbReference>
<keyword evidence="3" id="KW-1185">Reference proteome</keyword>